<keyword evidence="2" id="KW-1133">Transmembrane helix</keyword>
<evidence type="ECO:0000313" key="3">
    <source>
        <dbReference type="EMBL" id="GMT02633.1"/>
    </source>
</evidence>
<organism evidence="3 4">
    <name type="scientific">Pristionchus entomophagus</name>
    <dbReference type="NCBI Taxonomy" id="358040"/>
    <lineage>
        <taxon>Eukaryota</taxon>
        <taxon>Metazoa</taxon>
        <taxon>Ecdysozoa</taxon>
        <taxon>Nematoda</taxon>
        <taxon>Chromadorea</taxon>
        <taxon>Rhabditida</taxon>
        <taxon>Rhabditina</taxon>
        <taxon>Diplogasteromorpha</taxon>
        <taxon>Diplogasteroidea</taxon>
        <taxon>Neodiplogasteridae</taxon>
        <taxon>Pristionchus</taxon>
    </lineage>
</organism>
<dbReference type="PANTHER" id="PTHR45757:SF3">
    <property type="entry name" value="MFS DOMAIN-CONTAINING PROTEIN"/>
    <property type="match status" value="1"/>
</dbReference>
<dbReference type="Gene3D" id="1.20.1250.20">
    <property type="entry name" value="MFS general substrate transporter like domains"/>
    <property type="match status" value="2"/>
</dbReference>
<reference evidence="3" key="1">
    <citation type="submission" date="2023-10" db="EMBL/GenBank/DDBJ databases">
        <title>Genome assembly of Pristionchus species.</title>
        <authorList>
            <person name="Yoshida K."/>
            <person name="Sommer R.J."/>
        </authorList>
    </citation>
    <scope>NUCLEOTIDE SEQUENCE</scope>
    <source>
        <strain evidence="3">RS0144</strain>
    </source>
</reference>
<dbReference type="Pfam" id="PF07690">
    <property type="entry name" value="MFS_1"/>
    <property type="match status" value="1"/>
</dbReference>
<dbReference type="AlphaFoldDB" id="A0AAV5U8E4"/>
<dbReference type="InterPro" id="IPR036259">
    <property type="entry name" value="MFS_trans_sf"/>
</dbReference>
<protein>
    <recommendedName>
        <fullName evidence="5">Membrane transporter</fullName>
    </recommendedName>
</protein>
<dbReference type="PANTHER" id="PTHR45757">
    <property type="entry name" value="PROTEIN CBG23364-RELATED"/>
    <property type="match status" value="1"/>
</dbReference>
<feature type="transmembrane region" description="Helical" evidence="2">
    <location>
        <begin position="86"/>
        <end position="106"/>
    </location>
</feature>
<keyword evidence="4" id="KW-1185">Reference proteome</keyword>
<dbReference type="InterPro" id="IPR011701">
    <property type="entry name" value="MFS"/>
</dbReference>
<feature type="transmembrane region" description="Helical" evidence="2">
    <location>
        <begin position="137"/>
        <end position="161"/>
    </location>
</feature>
<feature type="transmembrane region" description="Helical" evidence="2">
    <location>
        <begin position="173"/>
        <end position="192"/>
    </location>
</feature>
<dbReference type="GO" id="GO:0016020">
    <property type="term" value="C:membrane"/>
    <property type="evidence" value="ECO:0007669"/>
    <property type="project" value="TreeGrafter"/>
</dbReference>
<keyword evidence="2" id="KW-0812">Transmembrane</keyword>
<feature type="region of interest" description="Disordered" evidence="1">
    <location>
        <begin position="460"/>
        <end position="501"/>
    </location>
</feature>
<dbReference type="GO" id="GO:0022857">
    <property type="term" value="F:transmembrane transporter activity"/>
    <property type="evidence" value="ECO:0007669"/>
    <property type="project" value="InterPro"/>
</dbReference>
<feature type="transmembrane region" description="Helical" evidence="2">
    <location>
        <begin position="113"/>
        <end position="131"/>
    </location>
</feature>
<feature type="non-terminal residue" evidence="3">
    <location>
        <position position="1"/>
    </location>
</feature>
<feature type="transmembrane region" description="Helical" evidence="2">
    <location>
        <begin position="343"/>
        <end position="372"/>
    </location>
</feature>
<feature type="transmembrane region" description="Helical" evidence="2">
    <location>
        <begin position="266"/>
        <end position="284"/>
    </location>
</feature>
<comment type="caution">
    <text evidence="3">The sequence shown here is derived from an EMBL/GenBank/DDBJ whole genome shotgun (WGS) entry which is preliminary data.</text>
</comment>
<sequence>AVNATSDFMETAATETGEEEETSVPETQPYTSVKRPKKYWRFLMLALSTLCITQILANQNSYNFTKICVSNKKDPSANYTKNEQSVIQAGTAIGSFSATIPMMFALDRLPKKHILLACGALSSVATLFVPFMEPLGFYYFLAARIFQGVAFCVTFPIAGAVTAEWASLTEHGIFLAFLTGFSQLANIYLMPVSGVMCTYLGWKWVYYTMGVTGSLFFFLFFCFYTDFPVDNEHVTPEELAWILKDKPEKPACRDPVPYMAMLKSKVIWAVWTSAFADILAIMFINMFNPQYINDYLKFSVLKTGFYAALPILVQWFCKIFAGFSSDFIKGVSETMKLKIYNTIALGASGTFFIILSFIPAESAVACFVVLIITEGLIGFNTAGFNKCGTLHARQHSHFVMIMKVNIQSTCQLIEPFITNAIITDNTAWQWRWVFWLHASLLIATTVLFLFWAKADAAPWTEPPQTEEVSVEDVETNGEESQAEIPDSTAPTEQSVKEAESA</sequence>
<name>A0AAV5U8E4_9BILA</name>
<proteinExistence type="predicted"/>
<feature type="compositionally biased region" description="Acidic residues" evidence="1">
    <location>
        <begin position="468"/>
        <end position="481"/>
    </location>
</feature>
<feature type="transmembrane region" description="Helical" evidence="2">
    <location>
        <begin position="39"/>
        <end position="57"/>
    </location>
</feature>
<evidence type="ECO:0000313" key="4">
    <source>
        <dbReference type="Proteomes" id="UP001432027"/>
    </source>
</evidence>
<feature type="region of interest" description="Disordered" evidence="1">
    <location>
        <begin position="1"/>
        <end position="30"/>
    </location>
</feature>
<feature type="transmembrane region" description="Helical" evidence="2">
    <location>
        <begin position="432"/>
        <end position="452"/>
    </location>
</feature>
<gene>
    <name evidence="3" type="ORF">PENTCL1PPCAC_24807</name>
</gene>
<dbReference type="SUPFAM" id="SSF103473">
    <property type="entry name" value="MFS general substrate transporter"/>
    <property type="match status" value="1"/>
</dbReference>
<evidence type="ECO:0000256" key="2">
    <source>
        <dbReference type="SAM" id="Phobius"/>
    </source>
</evidence>
<accession>A0AAV5U8E4</accession>
<evidence type="ECO:0008006" key="5">
    <source>
        <dbReference type="Google" id="ProtNLM"/>
    </source>
</evidence>
<keyword evidence="2" id="KW-0472">Membrane</keyword>
<feature type="transmembrane region" description="Helical" evidence="2">
    <location>
        <begin position="304"/>
        <end position="323"/>
    </location>
</feature>
<feature type="transmembrane region" description="Helical" evidence="2">
    <location>
        <begin position="204"/>
        <end position="224"/>
    </location>
</feature>
<dbReference type="Proteomes" id="UP001432027">
    <property type="component" value="Unassembled WGS sequence"/>
</dbReference>
<evidence type="ECO:0000256" key="1">
    <source>
        <dbReference type="SAM" id="MobiDB-lite"/>
    </source>
</evidence>
<dbReference type="EMBL" id="BTSX01000005">
    <property type="protein sequence ID" value="GMT02633.1"/>
    <property type="molecule type" value="Genomic_DNA"/>
</dbReference>